<comment type="caution">
    <text evidence="2">The sequence shown here is derived from an EMBL/GenBank/DDBJ whole genome shotgun (WGS) entry which is preliminary data.</text>
</comment>
<dbReference type="InterPro" id="IPR020845">
    <property type="entry name" value="AMP-binding_CS"/>
</dbReference>
<dbReference type="Pfam" id="PF00501">
    <property type="entry name" value="AMP-binding"/>
    <property type="match status" value="1"/>
</dbReference>
<sequence>MSALTSTSPPTPSHTHTYASLYANILHLSKTLPDLTSSSPGDRVLLVYTPSTSFILAFLALLHCSLVPVPVFPPNPLNVKTDVDAFDNIITSSGAKVALTNSSYDKARTLGKIKGALKGSPGFKGERRVSWYNTDLLSPPPSPPLPLGDDDDAAAEDRDAGLCFLQYTSGSTSAPKGVRITLPSLHHNLSAISSCLSTSPSTVEVSWLPQYHDMGLIGSYLGLLWCGGSGHYTSPVTFIKDPLSVMRLCSG</sequence>
<dbReference type="OrthoDB" id="199633at2759"/>
<feature type="domain" description="AMP-dependent synthetase/ligase" evidence="1">
    <location>
        <begin position="13"/>
        <end position="243"/>
    </location>
</feature>
<reference evidence="2" key="1">
    <citation type="submission" date="2022-07" db="EMBL/GenBank/DDBJ databases">
        <title>Genome analysis of Parmales, a sister group of diatoms, reveals the evolutionary specialization of diatoms from phago-mixotrophs to photoautotrophs.</title>
        <authorList>
            <person name="Ban H."/>
            <person name="Sato S."/>
            <person name="Yoshikawa S."/>
            <person name="Kazumasa Y."/>
            <person name="Nakamura Y."/>
            <person name="Ichinomiya M."/>
            <person name="Saitoh K."/>
            <person name="Sato N."/>
            <person name="Blanc-Mathieu R."/>
            <person name="Endo H."/>
            <person name="Kuwata A."/>
            <person name="Ogata H."/>
        </authorList>
    </citation>
    <scope>NUCLEOTIDE SEQUENCE</scope>
</reference>
<evidence type="ECO:0000313" key="2">
    <source>
        <dbReference type="EMBL" id="GMH57814.1"/>
    </source>
</evidence>
<dbReference type="Proteomes" id="UP001165082">
    <property type="component" value="Unassembled WGS sequence"/>
</dbReference>
<accession>A0A9W7DVF9</accession>
<dbReference type="EMBL" id="BRXZ01000932">
    <property type="protein sequence ID" value="GMH57814.1"/>
    <property type="molecule type" value="Genomic_DNA"/>
</dbReference>
<dbReference type="InterPro" id="IPR042099">
    <property type="entry name" value="ANL_N_sf"/>
</dbReference>
<dbReference type="PANTHER" id="PTHR22754">
    <property type="entry name" value="DISCO-INTERACTING PROTEIN 2 DIP2 -RELATED"/>
    <property type="match status" value="1"/>
</dbReference>
<name>A0A9W7DVF9_9STRA</name>
<dbReference type="PROSITE" id="PS00455">
    <property type="entry name" value="AMP_BINDING"/>
    <property type="match status" value="1"/>
</dbReference>
<organism evidence="2 3">
    <name type="scientific">Triparma retinervis</name>
    <dbReference type="NCBI Taxonomy" id="2557542"/>
    <lineage>
        <taxon>Eukaryota</taxon>
        <taxon>Sar</taxon>
        <taxon>Stramenopiles</taxon>
        <taxon>Ochrophyta</taxon>
        <taxon>Bolidophyceae</taxon>
        <taxon>Parmales</taxon>
        <taxon>Triparmaceae</taxon>
        <taxon>Triparma</taxon>
    </lineage>
</organism>
<keyword evidence="3" id="KW-1185">Reference proteome</keyword>
<protein>
    <recommendedName>
        <fullName evidence="1">AMP-dependent synthetase/ligase domain-containing protein</fullName>
    </recommendedName>
</protein>
<dbReference type="InterPro" id="IPR000873">
    <property type="entry name" value="AMP-dep_synth/lig_dom"/>
</dbReference>
<dbReference type="AlphaFoldDB" id="A0A9W7DVF9"/>
<dbReference type="PANTHER" id="PTHR22754:SF32">
    <property type="entry name" value="DISCO-INTERACTING PROTEIN 2"/>
    <property type="match status" value="1"/>
</dbReference>
<dbReference type="SUPFAM" id="SSF56801">
    <property type="entry name" value="Acetyl-CoA synthetase-like"/>
    <property type="match status" value="1"/>
</dbReference>
<feature type="non-terminal residue" evidence="2">
    <location>
        <position position="251"/>
    </location>
</feature>
<dbReference type="Gene3D" id="3.40.50.12780">
    <property type="entry name" value="N-terminal domain of ligase-like"/>
    <property type="match status" value="1"/>
</dbReference>
<proteinExistence type="predicted"/>
<evidence type="ECO:0000259" key="1">
    <source>
        <dbReference type="Pfam" id="PF00501"/>
    </source>
</evidence>
<evidence type="ECO:0000313" key="3">
    <source>
        <dbReference type="Proteomes" id="UP001165082"/>
    </source>
</evidence>
<gene>
    <name evidence="2" type="ORF">TrRE_jg6992</name>
</gene>